<evidence type="ECO:0000256" key="1">
    <source>
        <dbReference type="SAM" id="MobiDB-lite"/>
    </source>
</evidence>
<dbReference type="Proteomes" id="UP000430079">
    <property type="component" value="Unassembled WGS sequence"/>
</dbReference>
<dbReference type="AlphaFoldDB" id="A0A640T7Y2"/>
<evidence type="ECO:0000313" key="2">
    <source>
        <dbReference type="EMBL" id="GFE19300.1"/>
    </source>
</evidence>
<proteinExistence type="predicted"/>
<feature type="region of interest" description="Disordered" evidence="1">
    <location>
        <begin position="1"/>
        <end position="42"/>
    </location>
</feature>
<feature type="compositionally biased region" description="Pro residues" evidence="1">
    <location>
        <begin position="215"/>
        <end position="232"/>
    </location>
</feature>
<comment type="caution">
    <text evidence="2">The sequence shown here is derived from an EMBL/GenBank/DDBJ whole genome shotgun (WGS) entry which is preliminary data.</text>
</comment>
<organism evidence="2 3">
    <name type="scientific">Streptomyces glebosus</name>
    <dbReference type="NCBI Taxonomy" id="249580"/>
    <lineage>
        <taxon>Bacteria</taxon>
        <taxon>Bacillati</taxon>
        <taxon>Actinomycetota</taxon>
        <taxon>Actinomycetes</taxon>
        <taxon>Kitasatosporales</taxon>
        <taxon>Streptomycetaceae</taxon>
        <taxon>Streptomyces</taxon>
    </lineage>
</organism>
<feature type="region of interest" description="Disordered" evidence="1">
    <location>
        <begin position="88"/>
        <end position="110"/>
    </location>
</feature>
<evidence type="ECO:0000313" key="3">
    <source>
        <dbReference type="Proteomes" id="UP000430079"/>
    </source>
</evidence>
<gene>
    <name evidence="2" type="ORF">Sgleb_73470</name>
</gene>
<protein>
    <submittedName>
        <fullName evidence="2">Uncharacterized protein</fullName>
    </submittedName>
</protein>
<keyword evidence="3" id="KW-1185">Reference proteome</keyword>
<accession>A0A640T7Y2</accession>
<feature type="compositionally biased region" description="Acidic residues" evidence="1">
    <location>
        <begin position="1"/>
        <end position="11"/>
    </location>
</feature>
<feature type="compositionally biased region" description="Polar residues" evidence="1">
    <location>
        <begin position="88"/>
        <end position="99"/>
    </location>
</feature>
<name>A0A640T7Y2_9ACTN</name>
<feature type="region of interest" description="Disordered" evidence="1">
    <location>
        <begin position="169"/>
        <end position="232"/>
    </location>
</feature>
<reference evidence="2 3" key="1">
    <citation type="submission" date="2019-12" db="EMBL/GenBank/DDBJ databases">
        <title>Whole genome shotgun sequence of Streptomyces hygroscopicus subsp. glebosus NBRC 13786.</title>
        <authorList>
            <person name="Ichikawa N."/>
            <person name="Kimura A."/>
            <person name="Kitahashi Y."/>
            <person name="Komaki H."/>
            <person name="Tamura T."/>
        </authorList>
    </citation>
    <scope>NUCLEOTIDE SEQUENCE [LARGE SCALE GENOMIC DNA]</scope>
    <source>
        <strain evidence="2 3">NBRC 13786</strain>
    </source>
</reference>
<dbReference type="EMBL" id="BLIO01000001">
    <property type="protein sequence ID" value="GFE19300.1"/>
    <property type="molecule type" value="Genomic_DNA"/>
</dbReference>
<sequence>MRVPPPDEEPDGSGRRVSAARHQPSLELSTWAKPCPQQSPTTVWEDFEAPGARGGQVTRNLHDHLAAYAPSTQVPTCASPPTAAASKQALTAGSKTPKTPRSDCTGPLHQPRDLEALIDIVEYVKRPITGATGGRMNLINDSDRHMARMMCVMALKSSEDTARRVARQHLLRPHRTDSPKTASPTAGADRRAQRAARPGQGRHRRPDLPGLHPLGPGPPRGFLPWRPPPPAA</sequence>